<evidence type="ECO:0000256" key="1">
    <source>
        <dbReference type="SAM" id="MobiDB-lite"/>
    </source>
</evidence>
<evidence type="ECO:0000313" key="2">
    <source>
        <dbReference type="EMBL" id="MFC4329895.1"/>
    </source>
</evidence>
<name>A0ABV8TGX9_9ACTN</name>
<reference evidence="3" key="1">
    <citation type="journal article" date="2019" name="Int. J. Syst. Evol. Microbiol.">
        <title>The Global Catalogue of Microorganisms (GCM) 10K type strain sequencing project: providing services to taxonomists for standard genome sequencing and annotation.</title>
        <authorList>
            <consortium name="The Broad Institute Genomics Platform"/>
            <consortium name="The Broad Institute Genome Sequencing Center for Infectious Disease"/>
            <person name="Wu L."/>
            <person name="Ma J."/>
        </authorList>
    </citation>
    <scope>NUCLEOTIDE SEQUENCE [LARGE SCALE GENOMIC DNA]</scope>
    <source>
        <strain evidence="3">PCU 347</strain>
    </source>
</reference>
<accession>A0ABV8TGX9</accession>
<proteinExistence type="predicted"/>
<gene>
    <name evidence="2" type="ORF">ACFPC0_19260</name>
</gene>
<feature type="region of interest" description="Disordered" evidence="1">
    <location>
        <begin position="1"/>
        <end position="38"/>
    </location>
</feature>
<feature type="compositionally biased region" description="Pro residues" evidence="1">
    <location>
        <begin position="1"/>
        <end position="14"/>
    </location>
</feature>
<comment type="caution">
    <text evidence="2">The sequence shown here is derived from an EMBL/GenBank/DDBJ whole genome shotgun (WGS) entry which is preliminary data.</text>
</comment>
<protein>
    <submittedName>
        <fullName evidence="2">Uncharacterized protein</fullName>
    </submittedName>
</protein>
<dbReference type="Proteomes" id="UP001595824">
    <property type="component" value="Unassembled WGS sequence"/>
</dbReference>
<organism evidence="2 3">
    <name type="scientific">Streptomyces andamanensis</name>
    <dbReference type="NCBI Taxonomy" id="1565035"/>
    <lineage>
        <taxon>Bacteria</taxon>
        <taxon>Bacillati</taxon>
        <taxon>Actinomycetota</taxon>
        <taxon>Actinomycetes</taxon>
        <taxon>Kitasatosporales</taxon>
        <taxon>Streptomycetaceae</taxon>
        <taxon>Streptomyces</taxon>
    </lineage>
</organism>
<sequence length="131" mass="14163">MTVAPLPPSPPDAPLPGLASAFLSSSEPPHAVRESASAPATATAASLAEERVVRPVRPVRVAWLVRLVRVFRVMDLADRTVRMVPLVLRITAPFFVLVERPSTVPWCTVLRRGPRVGKSARDVNGPIVTRS</sequence>
<evidence type="ECO:0000313" key="3">
    <source>
        <dbReference type="Proteomes" id="UP001595824"/>
    </source>
</evidence>
<keyword evidence="3" id="KW-1185">Reference proteome</keyword>
<dbReference type="EMBL" id="JBHSDP010000018">
    <property type="protein sequence ID" value="MFC4329895.1"/>
    <property type="molecule type" value="Genomic_DNA"/>
</dbReference>
<dbReference type="RefSeq" id="WP_381740636.1">
    <property type="nucleotide sequence ID" value="NZ_JBHSDP010000018.1"/>
</dbReference>